<dbReference type="GO" id="GO:0000455">
    <property type="term" value="P:enzyme-directed rRNA pseudouridine synthesis"/>
    <property type="evidence" value="ECO:0007669"/>
    <property type="project" value="TreeGrafter"/>
</dbReference>
<dbReference type="GO" id="GO:0120159">
    <property type="term" value="F:rRNA pseudouridine synthase activity"/>
    <property type="evidence" value="ECO:0007669"/>
    <property type="project" value="UniProtKB-ARBA"/>
</dbReference>
<dbReference type="InterPro" id="IPR002942">
    <property type="entry name" value="S4_RNA-bd"/>
</dbReference>
<name>A0A937XA03_UNCEI</name>
<feature type="region of interest" description="Disordered" evidence="4">
    <location>
        <begin position="264"/>
        <end position="292"/>
    </location>
</feature>
<accession>A0A937XA03</accession>
<evidence type="ECO:0000256" key="2">
    <source>
        <dbReference type="ARBA" id="ARBA00023235"/>
    </source>
</evidence>
<sequence length="377" mass="39728">MHIVGEAEHRLRLDRFLYLARPDLSRRAIERLLRSGAVRVDGAARDARHFVKRGERVEIAAGWGDEAVAGPAPIARAGPGASPPCPAAPAGDGSGGPRILLASAGVLVIAKPPGLTTNPALRGEPSLLAWLREQAPEITPAGGFGAHPPGLLHRLDRDASGLVFFSRTPAAHRALLAAFRVHDVERVYLALVCGRAPGEGVCDLPLARTPRGRMLPRADGLPALTRFERLRAGPRASLLRVSPRTGRMHQIRAHLAALGHPVAGDPLYGDPRGGDPLHGDPRGGDPLHRDPRGGLGAPRLWLHAERLALPIELAARLGLPPFIDCPLWPDLAAHLAALGWSVPRPAASPPGTPRPDGEAPPGGERAPNALPPPSAED</sequence>
<dbReference type="Proteomes" id="UP000748308">
    <property type="component" value="Unassembled WGS sequence"/>
</dbReference>
<feature type="compositionally biased region" description="Basic and acidic residues" evidence="4">
    <location>
        <begin position="272"/>
        <end position="292"/>
    </location>
</feature>
<dbReference type="SUPFAM" id="SSF55120">
    <property type="entry name" value="Pseudouridine synthase"/>
    <property type="match status" value="1"/>
</dbReference>
<dbReference type="InterPro" id="IPR006145">
    <property type="entry name" value="PsdUridine_synth_RsuA/RluA"/>
</dbReference>
<comment type="similarity">
    <text evidence="1">Belongs to the pseudouridine synthase RluA family.</text>
</comment>
<dbReference type="EMBL" id="VGIY01000301">
    <property type="protein sequence ID" value="MBM3318245.1"/>
    <property type="molecule type" value="Genomic_DNA"/>
</dbReference>
<dbReference type="Pfam" id="PF00849">
    <property type="entry name" value="PseudoU_synth_2"/>
    <property type="match status" value="1"/>
</dbReference>
<organism evidence="6 7">
    <name type="scientific">Eiseniibacteriota bacterium</name>
    <dbReference type="NCBI Taxonomy" id="2212470"/>
    <lineage>
        <taxon>Bacteria</taxon>
        <taxon>Candidatus Eiseniibacteriota</taxon>
    </lineage>
</organism>
<dbReference type="SMART" id="SM00363">
    <property type="entry name" value="S4"/>
    <property type="match status" value="1"/>
</dbReference>
<dbReference type="InterPro" id="IPR050188">
    <property type="entry name" value="RluA_PseudoU_synthase"/>
</dbReference>
<dbReference type="CDD" id="cd02869">
    <property type="entry name" value="PseudoU_synth_RluA_like"/>
    <property type="match status" value="1"/>
</dbReference>
<dbReference type="Gene3D" id="3.30.2350.10">
    <property type="entry name" value="Pseudouridine synthase"/>
    <property type="match status" value="1"/>
</dbReference>
<gene>
    <name evidence="6" type="ORF">FJY75_10395</name>
</gene>
<dbReference type="AlphaFoldDB" id="A0A937XA03"/>
<keyword evidence="3" id="KW-0694">RNA-binding</keyword>
<evidence type="ECO:0000256" key="3">
    <source>
        <dbReference type="PROSITE-ProRule" id="PRU00182"/>
    </source>
</evidence>
<evidence type="ECO:0000256" key="1">
    <source>
        <dbReference type="ARBA" id="ARBA00010876"/>
    </source>
</evidence>
<dbReference type="GO" id="GO:0003723">
    <property type="term" value="F:RNA binding"/>
    <property type="evidence" value="ECO:0007669"/>
    <property type="project" value="UniProtKB-KW"/>
</dbReference>
<feature type="region of interest" description="Disordered" evidence="4">
    <location>
        <begin position="342"/>
        <end position="377"/>
    </location>
</feature>
<dbReference type="Gene3D" id="3.10.290.10">
    <property type="entry name" value="RNA-binding S4 domain"/>
    <property type="match status" value="1"/>
</dbReference>
<evidence type="ECO:0000313" key="7">
    <source>
        <dbReference type="Proteomes" id="UP000748308"/>
    </source>
</evidence>
<dbReference type="CDD" id="cd00165">
    <property type="entry name" value="S4"/>
    <property type="match status" value="1"/>
</dbReference>
<evidence type="ECO:0000256" key="4">
    <source>
        <dbReference type="SAM" id="MobiDB-lite"/>
    </source>
</evidence>
<dbReference type="PROSITE" id="PS50889">
    <property type="entry name" value="S4"/>
    <property type="match status" value="1"/>
</dbReference>
<evidence type="ECO:0000259" key="5">
    <source>
        <dbReference type="SMART" id="SM00363"/>
    </source>
</evidence>
<keyword evidence="2" id="KW-0413">Isomerase</keyword>
<protein>
    <submittedName>
        <fullName evidence="6">RluA family pseudouridine synthase</fullName>
    </submittedName>
</protein>
<dbReference type="PANTHER" id="PTHR21600:SF87">
    <property type="entry name" value="RNA PSEUDOURIDYLATE SYNTHASE DOMAIN-CONTAINING PROTEIN 1"/>
    <property type="match status" value="1"/>
</dbReference>
<comment type="caution">
    <text evidence="6">The sequence shown here is derived from an EMBL/GenBank/DDBJ whole genome shotgun (WGS) entry which is preliminary data.</text>
</comment>
<dbReference type="SUPFAM" id="SSF55174">
    <property type="entry name" value="Alpha-L RNA-binding motif"/>
    <property type="match status" value="1"/>
</dbReference>
<proteinExistence type="inferred from homology"/>
<feature type="domain" description="RNA-binding S4" evidence="5">
    <location>
        <begin position="11"/>
        <end position="75"/>
    </location>
</feature>
<reference evidence="6" key="1">
    <citation type="submission" date="2019-03" db="EMBL/GenBank/DDBJ databases">
        <title>Lake Tanganyika Metagenome-Assembled Genomes (MAGs).</title>
        <authorList>
            <person name="Tran P."/>
        </authorList>
    </citation>
    <scope>NUCLEOTIDE SEQUENCE</scope>
    <source>
        <strain evidence="6">M_DeepCast_400m_m2_100</strain>
    </source>
</reference>
<dbReference type="PANTHER" id="PTHR21600">
    <property type="entry name" value="MITOCHONDRIAL RNA PSEUDOURIDINE SYNTHASE"/>
    <property type="match status" value="1"/>
</dbReference>
<dbReference type="InterPro" id="IPR036986">
    <property type="entry name" value="S4_RNA-bd_sf"/>
</dbReference>
<evidence type="ECO:0000313" key="6">
    <source>
        <dbReference type="EMBL" id="MBM3318245.1"/>
    </source>
</evidence>
<dbReference type="Pfam" id="PF01479">
    <property type="entry name" value="S4"/>
    <property type="match status" value="1"/>
</dbReference>
<dbReference type="InterPro" id="IPR020103">
    <property type="entry name" value="PsdUridine_synth_cat_dom_sf"/>
</dbReference>